<dbReference type="Gene3D" id="3.30.830.10">
    <property type="entry name" value="Metalloenzyme, LuxS/M16 peptidase-like"/>
    <property type="match status" value="4"/>
</dbReference>
<dbReference type="Pfam" id="PF16187">
    <property type="entry name" value="Peptidase_M16_M"/>
    <property type="match status" value="1"/>
</dbReference>
<evidence type="ECO:0000256" key="2">
    <source>
        <dbReference type="ARBA" id="ARBA00022670"/>
    </source>
</evidence>
<feature type="compositionally biased region" description="Acidic residues" evidence="8">
    <location>
        <begin position="41"/>
        <end position="52"/>
    </location>
</feature>
<evidence type="ECO:0000313" key="13">
    <source>
        <dbReference type="Proteomes" id="UP000050792"/>
    </source>
</evidence>
<dbReference type="GO" id="GO:0004222">
    <property type="term" value="F:metalloendopeptidase activity"/>
    <property type="evidence" value="ECO:0007669"/>
    <property type="project" value="InterPro"/>
</dbReference>
<proteinExistence type="inferred from homology"/>
<name>A0AA85GA91_9TREM</name>
<evidence type="ECO:0000256" key="6">
    <source>
        <dbReference type="ARBA" id="ARBA00023049"/>
    </source>
</evidence>
<evidence type="ECO:0000256" key="1">
    <source>
        <dbReference type="ARBA" id="ARBA00007261"/>
    </source>
</evidence>
<reference evidence="13" key="1">
    <citation type="submission" date="2022-06" db="EMBL/GenBank/DDBJ databases">
        <authorList>
            <person name="Berger JAMES D."/>
            <person name="Berger JAMES D."/>
        </authorList>
    </citation>
    <scope>NUCLEOTIDE SEQUENCE [LARGE SCALE GENOMIC DNA]</scope>
</reference>
<dbReference type="Proteomes" id="UP000050792">
    <property type="component" value="Unassembled WGS sequence"/>
</dbReference>
<evidence type="ECO:0000256" key="3">
    <source>
        <dbReference type="ARBA" id="ARBA00022723"/>
    </source>
</evidence>
<dbReference type="WBParaSite" id="SRDH1_85720.2">
    <property type="protein sequence ID" value="SRDH1_85720.2"/>
    <property type="gene ID" value="SRDH1_85720"/>
</dbReference>
<dbReference type="GO" id="GO:0005737">
    <property type="term" value="C:cytoplasm"/>
    <property type="evidence" value="ECO:0007669"/>
    <property type="project" value="UniProtKB-ARBA"/>
</dbReference>
<keyword evidence="2" id="KW-0645">Protease</keyword>
<evidence type="ECO:0000256" key="8">
    <source>
        <dbReference type="SAM" id="MobiDB-lite"/>
    </source>
</evidence>
<organism evidence="13 14">
    <name type="scientific">Schistosoma rodhaini</name>
    <dbReference type="NCBI Taxonomy" id="6188"/>
    <lineage>
        <taxon>Eukaryota</taxon>
        <taxon>Metazoa</taxon>
        <taxon>Spiralia</taxon>
        <taxon>Lophotrochozoa</taxon>
        <taxon>Platyhelminthes</taxon>
        <taxon>Trematoda</taxon>
        <taxon>Digenea</taxon>
        <taxon>Strigeidida</taxon>
        <taxon>Schistosomatoidea</taxon>
        <taxon>Schistosomatidae</taxon>
        <taxon>Schistosoma</taxon>
    </lineage>
</organism>
<evidence type="ECO:0000256" key="4">
    <source>
        <dbReference type="ARBA" id="ARBA00022801"/>
    </source>
</evidence>
<dbReference type="Pfam" id="PF22456">
    <property type="entry name" value="PqqF-like_C_4"/>
    <property type="match status" value="1"/>
</dbReference>
<evidence type="ECO:0008006" key="15">
    <source>
        <dbReference type="Google" id="ProtNLM"/>
    </source>
</evidence>
<keyword evidence="13" id="KW-1185">Reference proteome</keyword>
<feature type="domain" description="Peptidase M16 middle/third" evidence="11">
    <location>
        <begin position="468"/>
        <end position="762"/>
    </location>
</feature>
<dbReference type="PANTHER" id="PTHR43690:SF18">
    <property type="entry name" value="INSULIN-DEGRADING ENZYME-RELATED"/>
    <property type="match status" value="1"/>
</dbReference>
<dbReference type="InterPro" id="IPR032632">
    <property type="entry name" value="Peptidase_M16_M"/>
</dbReference>
<feature type="domain" description="Peptidase M16 N-terminal" evidence="9">
    <location>
        <begin position="93"/>
        <end position="203"/>
    </location>
</feature>
<keyword evidence="6" id="KW-0482">Metalloprotease</keyword>
<dbReference type="InterPro" id="IPR011765">
    <property type="entry name" value="Pept_M16_N"/>
</dbReference>
<dbReference type="Pfam" id="PF05193">
    <property type="entry name" value="Peptidase_M16_C"/>
    <property type="match status" value="1"/>
</dbReference>
<keyword evidence="5" id="KW-0862">Zinc</keyword>
<dbReference type="InterPro" id="IPR001431">
    <property type="entry name" value="Pept_M16_Zn_BS"/>
</dbReference>
<dbReference type="PROSITE" id="PS00143">
    <property type="entry name" value="INSULINASE"/>
    <property type="match status" value="1"/>
</dbReference>
<evidence type="ECO:0000259" key="12">
    <source>
        <dbReference type="Pfam" id="PF22456"/>
    </source>
</evidence>
<dbReference type="InterPro" id="IPR007863">
    <property type="entry name" value="Peptidase_M16_C"/>
</dbReference>
<dbReference type="PANTHER" id="PTHR43690">
    <property type="entry name" value="NARDILYSIN"/>
    <property type="match status" value="1"/>
</dbReference>
<dbReference type="GO" id="GO:0046872">
    <property type="term" value="F:metal ion binding"/>
    <property type="evidence" value="ECO:0007669"/>
    <property type="project" value="UniProtKB-KW"/>
</dbReference>
<feature type="region of interest" description="Disordered" evidence="8">
    <location>
        <begin position="39"/>
        <end position="64"/>
    </location>
</feature>
<evidence type="ECO:0000256" key="7">
    <source>
        <dbReference type="RuleBase" id="RU004447"/>
    </source>
</evidence>
<dbReference type="Pfam" id="PF00675">
    <property type="entry name" value="Peptidase_M16"/>
    <property type="match status" value="1"/>
</dbReference>
<dbReference type="GO" id="GO:0006508">
    <property type="term" value="P:proteolysis"/>
    <property type="evidence" value="ECO:0007669"/>
    <property type="project" value="UniProtKB-KW"/>
</dbReference>
<evidence type="ECO:0000259" key="10">
    <source>
        <dbReference type="Pfam" id="PF05193"/>
    </source>
</evidence>
<keyword evidence="4" id="KW-0378">Hydrolase</keyword>
<dbReference type="AlphaFoldDB" id="A0AA85GA91"/>
<comment type="similarity">
    <text evidence="1 7">Belongs to the peptidase M16 family.</text>
</comment>
<evidence type="ECO:0000256" key="5">
    <source>
        <dbReference type="ARBA" id="ARBA00022833"/>
    </source>
</evidence>
<evidence type="ECO:0000259" key="11">
    <source>
        <dbReference type="Pfam" id="PF16187"/>
    </source>
</evidence>
<dbReference type="InterPro" id="IPR054734">
    <property type="entry name" value="PqqF-like_C_4"/>
</dbReference>
<keyword evidence="3" id="KW-0479">Metal-binding</keyword>
<feature type="domain" description="Peptidase M16 C-terminal" evidence="10">
    <location>
        <begin position="249"/>
        <end position="395"/>
    </location>
</feature>
<reference evidence="14" key="2">
    <citation type="submission" date="2023-11" db="UniProtKB">
        <authorList>
            <consortium name="WormBaseParasite"/>
        </authorList>
    </citation>
    <scope>IDENTIFICATION</scope>
</reference>
<feature type="domain" description="Coenzyme PQQ synthesis protein F-like C-terminal lobe" evidence="12">
    <location>
        <begin position="865"/>
        <end position="971"/>
    </location>
</feature>
<dbReference type="SUPFAM" id="SSF63411">
    <property type="entry name" value="LuxS/MPP-like metallohydrolase"/>
    <property type="match status" value="4"/>
</dbReference>
<dbReference type="InterPro" id="IPR050626">
    <property type="entry name" value="Peptidase_M16"/>
</dbReference>
<evidence type="ECO:0000313" key="14">
    <source>
        <dbReference type="WBParaSite" id="SRDH1_85720.2"/>
    </source>
</evidence>
<evidence type="ECO:0000259" key="9">
    <source>
        <dbReference type="Pfam" id="PF00675"/>
    </source>
</evidence>
<accession>A0AA85GA91</accession>
<sequence length="1135" mass="130030">MNCDGFAELEKSRIDYRSYRYIELDNGLRAILVSNLKPGEEAPDDSLPDSDLESNSSESLEDEDVDIEENAIGDQEAKVSYILIWVLKVLTIFSAAALCIKVGSFSDPIEAQGLSHFLEHMVFMGSLKYPTENDFDAYLSQRGGTNNAWTGNEYTLFHFDVKRKHFASCLDKFANFFISPLLSKDSTDREINAVNSEFELAYTKDSSRLHYLIGHLSRKDSPYKLFGYGNCKSLREIPEQNGTDIYSLLNKHRKNFYSSERMTLAVQSKHHLDDLEVLVRKIFSDIPKIGLPVTNLQCVEPFDVNSFAKLYKVCPLSVKEKLRIVWILPPLINHYESSPMEVLSSLIGHEGRGSVLALLKKENLAVSLSAGVTCTSDFDNSSLCTIFTVNIQLTDYGRDHIFQVCGILFDYIKILLHSALTSTSISLMNGGLEGNNNDNGERVHTDHCHKHTFATYLPEYQMVKTANFLYTEPEEAEDTVVNLANMLHLVKCEHVYSGYRLLKKPNIELYIELLRLMTPNRAAIFFLSSTFASSVKDDESRLEHEPWFNVAYQKEDIPEHIMNGWIHSKPDDKQLHLPYENKFLTTDFSLLDSKTDMKQPVDLNLEPGAESRLKYGHLWFQQSTRFKCPKASVMIHLWSDIVSKTKENMALHTLMVYGLNQSLSTITYEAGEADLVQDVAFRDNGLRICVSGFSEKLFYFYSTILNHILDQTQDLSKEYFESYRDAVLQIYYNEALKPNVLNTHLQFYLLRKEAYLITDILSALKNLSVADLAAYKQKFLSTLHITIYAYGNITRQDAISFFDYTVEKIQPIPRSTRKLFDTSILDPGTYYLRVMNCNPNDVNMCLARIHLLGESDIKQQCYNKLLAFILSEPAFDYLRTKETLGYTVYLRYWRSSPGGTLHSGISLVAYSPANKYSIDYVAGRLTAFWRRIAPRIIAAMPSETFKTSVESLISVHQLEDPNMMTEFERNWDEIMESTANFNYREECVKILSTITQESLLNFFLTEYLDAKKQRSLFVQVDAIANPELTTTTVSNSYCLDFNTIDTNLETLKNEYASINSIDIANALMICGYDEKEAMKFMMKSYSNTNNNSNTIDNNLLLEHEENESDKQKTMIFINNLFKFRSTIQYQTGRNV</sequence>
<dbReference type="InterPro" id="IPR011249">
    <property type="entry name" value="Metalloenz_LuxS/M16"/>
</dbReference>
<protein>
    <recommendedName>
        <fullName evidence="15">Nardilysin</fullName>
    </recommendedName>
</protein>